<dbReference type="RefSeq" id="WP_184209620.1">
    <property type="nucleotide sequence ID" value="NZ_JACHIF010000005.1"/>
</dbReference>
<accession>A0A7W7YMC3</accession>
<evidence type="ECO:0000313" key="2">
    <source>
        <dbReference type="Proteomes" id="UP000534294"/>
    </source>
</evidence>
<reference evidence="1 2" key="1">
    <citation type="submission" date="2020-08" db="EMBL/GenBank/DDBJ databases">
        <title>Genomic Encyclopedia of Type Strains, Phase IV (KMG-IV): sequencing the most valuable type-strain genomes for metagenomic binning, comparative biology and taxonomic classification.</title>
        <authorList>
            <person name="Goeker M."/>
        </authorList>
    </citation>
    <scope>NUCLEOTIDE SEQUENCE [LARGE SCALE GENOMIC DNA]</scope>
    <source>
        <strain evidence="1 2">DSM 12251</strain>
    </source>
</reference>
<proteinExistence type="predicted"/>
<gene>
    <name evidence="1" type="ORF">HNQ64_002900</name>
</gene>
<keyword evidence="2" id="KW-1185">Reference proteome</keyword>
<dbReference type="AlphaFoldDB" id="A0A7W7YMC3"/>
<sequence length="164" mass="18276">MALKTCFLPHFPRCLQGRAKRSEVSRLATGLQDLRKFALPDLASLLTVFLPDTFFAKAPGAKAGRVRLLPPITVFWAFLYQVLNPDMACQEVVSKLRCWRLSQRQGHAASFTQPSLGTSGYCQSRKALSLHLVIRAFETLRSHLKRCQAISACLDVFLSSIPSP</sequence>
<organism evidence="1 2">
    <name type="scientific">Prosthecobacter dejongeii</name>
    <dbReference type="NCBI Taxonomy" id="48465"/>
    <lineage>
        <taxon>Bacteria</taxon>
        <taxon>Pseudomonadati</taxon>
        <taxon>Verrucomicrobiota</taxon>
        <taxon>Verrucomicrobiia</taxon>
        <taxon>Verrucomicrobiales</taxon>
        <taxon>Verrucomicrobiaceae</taxon>
        <taxon>Prosthecobacter</taxon>
    </lineage>
</organism>
<evidence type="ECO:0000313" key="1">
    <source>
        <dbReference type="EMBL" id="MBB5038637.1"/>
    </source>
</evidence>
<dbReference type="Proteomes" id="UP000534294">
    <property type="component" value="Unassembled WGS sequence"/>
</dbReference>
<name>A0A7W7YMC3_9BACT</name>
<dbReference type="EMBL" id="JACHIF010000005">
    <property type="protein sequence ID" value="MBB5038637.1"/>
    <property type="molecule type" value="Genomic_DNA"/>
</dbReference>
<protein>
    <submittedName>
        <fullName evidence="1">Uncharacterized protein</fullName>
    </submittedName>
</protein>
<comment type="caution">
    <text evidence="1">The sequence shown here is derived from an EMBL/GenBank/DDBJ whole genome shotgun (WGS) entry which is preliminary data.</text>
</comment>